<protein>
    <submittedName>
        <fullName evidence="1">Uncharacterized protein</fullName>
    </submittedName>
</protein>
<evidence type="ECO:0000313" key="1">
    <source>
        <dbReference type="EMBL" id="KAE9391016.1"/>
    </source>
</evidence>
<dbReference type="OrthoDB" id="2322499at2759"/>
<organism evidence="1 2">
    <name type="scientific">Gymnopus androsaceus JB14</name>
    <dbReference type="NCBI Taxonomy" id="1447944"/>
    <lineage>
        <taxon>Eukaryota</taxon>
        <taxon>Fungi</taxon>
        <taxon>Dikarya</taxon>
        <taxon>Basidiomycota</taxon>
        <taxon>Agaricomycotina</taxon>
        <taxon>Agaricomycetes</taxon>
        <taxon>Agaricomycetidae</taxon>
        <taxon>Agaricales</taxon>
        <taxon>Marasmiineae</taxon>
        <taxon>Omphalotaceae</taxon>
        <taxon>Gymnopus</taxon>
    </lineage>
</organism>
<sequence>MTFFNLPAPRKIYEAFCCANRPRAFGVTARSNVGPGLPPPPDDLSEPQYCHLVFFDGYCHNCWQEGRCGRVFWTLRMRCCRTCASQLLQALCFVRCSRIVEPR</sequence>
<evidence type="ECO:0000313" key="2">
    <source>
        <dbReference type="Proteomes" id="UP000799118"/>
    </source>
</evidence>
<gene>
    <name evidence="1" type="ORF">BT96DRAFT_322819</name>
</gene>
<dbReference type="Proteomes" id="UP000799118">
    <property type="component" value="Unassembled WGS sequence"/>
</dbReference>
<dbReference type="AlphaFoldDB" id="A0A6A4GZT8"/>
<keyword evidence="2" id="KW-1185">Reference proteome</keyword>
<accession>A0A6A4GZT8</accession>
<dbReference type="EMBL" id="ML769639">
    <property type="protein sequence ID" value="KAE9391016.1"/>
    <property type="molecule type" value="Genomic_DNA"/>
</dbReference>
<proteinExistence type="predicted"/>
<reference evidence="1" key="1">
    <citation type="journal article" date="2019" name="Environ. Microbiol.">
        <title>Fungal ecological strategies reflected in gene transcription - a case study of two litter decomposers.</title>
        <authorList>
            <person name="Barbi F."/>
            <person name="Kohler A."/>
            <person name="Barry K."/>
            <person name="Baskaran P."/>
            <person name="Daum C."/>
            <person name="Fauchery L."/>
            <person name="Ihrmark K."/>
            <person name="Kuo A."/>
            <person name="LaButti K."/>
            <person name="Lipzen A."/>
            <person name="Morin E."/>
            <person name="Grigoriev I.V."/>
            <person name="Henrissat B."/>
            <person name="Lindahl B."/>
            <person name="Martin F."/>
        </authorList>
    </citation>
    <scope>NUCLEOTIDE SEQUENCE</scope>
    <source>
        <strain evidence="1">JB14</strain>
    </source>
</reference>
<name>A0A6A4GZT8_9AGAR</name>